<protein>
    <submittedName>
        <fullName evidence="2">Uncharacterized protein YJL213W</fullName>
    </submittedName>
</protein>
<gene>
    <name evidence="2" type="ORF">SCF082_LOCUS7014</name>
</gene>
<dbReference type="InterPro" id="IPR057744">
    <property type="entry name" value="OTAase-like"/>
</dbReference>
<evidence type="ECO:0000313" key="3">
    <source>
        <dbReference type="Proteomes" id="UP001642464"/>
    </source>
</evidence>
<name>A0ABP0IGA8_9DINO</name>
<dbReference type="Gene3D" id="2.30.40.10">
    <property type="entry name" value="Urease, subunit C, domain 1"/>
    <property type="match status" value="1"/>
</dbReference>
<dbReference type="InterPro" id="IPR011059">
    <property type="entry name" value="Metal-dep_hydrolase_composite"/>
</dbReference>
<dbReference type="SUPFAM" id="SSF51556">
    <property type="entry name" value="Metallo-dependent hydrolases"/>
    <property type="match status" value="1"/>
</dbReference>
<dbReference type="InterPro" id="IPR032466">
    <property type="entry name" value="Metal_Hydrolase"/>
</dbReference>
<proteinExistence type="predicted"/>
<dbReference type="SUPFAM" id="SSF51338">
    <property type="entry name" value="Composite domain of metallo-dependent hydrolases"/>
    <property type="match status" value="1"/>
</dbReference>
<sequence>MPEWFPAFRAADEEAPAPFVLFKNCRVFDGEELSDGLLEVLVHDNLVESVGASVDVPSDSKVATVDCAGKTLMPGLIDMHSHLSIQEGMLEGRDDFDQMAMGAMCAHNCVDYLQQGFTTLRDAGGNVLGMAKAINQGRIPGPRVFPCGAFISQTGGHGDTGCCFDQPGAMDRLEEHGFSHIVDGRPEVLKACRSNLRNGATQIKVMAGGGCASAFDPIHITQMTEDEMRAACEVAADYGTYVMVHAYHDRSINRCIDAGVKCIEHGFLMSEATMERMVKENVCISLQAVMSLEAFAHPEEITFFTADQKAKGKQVNTGAAHMMELVRKHRPLFVSGGDMFGAGYQERQADNIIALVTLGGFSPQDALMSATKNAGTVLGWSTGMNPYKEGKLGVIEPGAYADLILVDGNPLEDISCIKRDKIKVVLKDGKCYKYALEDEALTVFFNSI</sequence>
<dbReference type="Gene3D" id="3.20.20.140">
    <property type="entry name" value="Metal-dependent hydrolases"/>
    <property type="match status" value="1"/>
</dbReference>
<evidence type="ECO:0000313" key="2">
    <source>
        <dbReference type="EMBL" id="CAK9001626.1"/>
    </source>
</evidence>
<feature type="domain" description="Amidohydrolase-related" evidence="1">
    <location>
        <begin position="71"/>
        <end position="430"/>
    </location>
</feature>
<dbReference type="EMBL" id="CAXAMM010003900">
    <property type="protein sequence ID" value="CAK9001626.1"/>
    <property type="molecule type" value="Genomic_DNA"/>
</dbReference>
<accession>A0ABP0IGA8</accession>
<dbReference type="InterPro" id="IPR006680">
    <property type="entry name" value="Amidohydro-rel"/>
</dbReference>
<reference evidence="2 3" key="1">
    <citation type="submission" date="2024-02" db="EMBL/GenBank/DDBJ databases">
        <authorList>
            <person name="Chen Y."/>
            <person name="Shah S."/>
            <person name="Dougan E. K."/>
            <person name="Thang M."/>
            <person name="Chan C."/>
        </authorList>
    </citation>
    <scope>NUCLEOTIDE SEQUENCE [LARGE SCALE GENOMIC DNA]</scope>
</reference>
<dbReference type="Pfam" id="PF01979">
    <property type="entry name" value="Amidohydro_1"/>
    <property type="match status" value="1"/>
</dbReference>
<keyword evidence="3" id="KW-1185">Reference proteome</keyword>
<evidence type="ECO:0000259" key="1">
    <source>
        <dbReference type="Pfam" id="PF01979"/>
    </source>
</evidence>
<dbReference type="Proteomes" id="UP001642464">
    <property type="component" value="Unassembled WGS sequence"/>
</dbReference>
<organism evidence="2 3">
    <name type="scientific">Durusdinium trenchii</name>
    <dbReference type="NCBI Taxonomy" id="1381693"/>
    <lineage>
        <taxon>Eukaryota</taxon>
        <taxon>Sar</taxon>
        <taxon>Alveolata</taxon>
        <taxon>Dinophyceae</taxon>
        <taxon>Suessiales</taxon>
        <taxon>Symbiodiniaceae</taxon>
        <taxon>Durusdinium</taxon>
    </lineage>
</organism>
<dbReference type="PANTHER" id="PTHR43135">
    <property type="entry name" value="ALPHA-D-RIBOSE 1-METHYLPHOSPHONATE 5-TRIPHOSPHATE DIPHOSPHATASE"/>
    <property type="match status" value="1"/>
</dbReference>
<dbReference type="InterPro" id="IPR051781">
    <property type="entry name" value="Metallo-dep_Hydrolase"/>
</dbReference>
<dbReference type="PANTHER" id="PTHR43135:SF3">
    <property type="entry name" value="ALPHA-D-RIBOSE 1-METHYLPHOSPHONATE 5-TRIPHOSPHATE DIPHOSPHATASE"/>
    <property type="match status" value="1"/>
</dbReference>
<dbReference type="CDD" id="cd01299">
    <property type="entry name" value="Met_dep_hydrolase_A"/>
    <property type="match status" value="1"/>
</dbReference>
<comment type="caution">
    <text evidence="2">The sequence shown here is derived from an EMBL/GenBank/DDBJ whole genome shotgun (WGS) entry which is preliminary data.</text>
</comment>